<protein>
    <submittedName>
        <fullName evidence="3">Phosphatidylinositol/phosphatidylcholine transfer protein SFH9</fullName>
    </submittedName>
</protein>
<dbReference type="SUPFAM" id="SSF46938">
    <property type="entry name" value="CRAL/TRIO N-terminal domain"/>
    <property type="match status" value="1"/>
</dbReference>
<gene>
    <name evidence="3" type="ORF">Fcan01_04964</name>
</gene>
<feature type="signal peptide" evidence="1">
    <location>
        <begin position="1"/>
        <end position="20"/>
    </location>
</feature>
<organism evidence="3 4">
    <name type="scientific">Folsomia candida</name>
    <name type="common">Springtail</name>
    <dbReference type="NCBI Taxonomy" id="158441"/>
    <lineage>
        <taxon>Eukaryota</taxon>
        <taxon>Metazoa</taxon>
        <taxon>Ecdysozoa</taxon>
        <taxon>Arthropoda</taxon>
        <taxon>Hexapoda</taxon>
        <taxon>Collembola</taxon>
        <taxon>Entomobryomorpha</taxon>
        <taxon>Isotomoidea</taxon>
        <taxon>Isotomidae</taxon>
        <taxon>Proisotominae</taxon>
        <taxon>Folsomia</taxon>
    </lineage>
</organism>
<dbReference type="SMART" id="SM00516">
    <property type="entry name" value="SEC14"/>
    <property type="match status" value="1"/>
</dbReference>
<dbReference type="OrthoDB" id="1434354at2759"/>
<dbReference type="Proteomes" id="UP000198287">
    <property type="component" value="Unassembled WGS sequence"/>
</dbReference>
<evidence type="ECO:0000313" key="3">
    <source>
        <dbReference type="EMBL" id="OXA60918.1"/>
    </source>
</evidence>
<proteinExistence type="predicted"/>
<keyword evidence="1" id="KW-0732">Signal</keyword>
<feature type="domain" description="CRAL-TRIO" evidence="2">
    <location>
        <begin position="96"/>
        <end position="269"/>
    </location>
</feature>
<dbReference type="InterPro" id="IPR036273">
    <property type="entry name" value="CRAL/TRIO_N_dom_sf"/>
</dbReference>
<dbReference type="PANTHER" id="PTHR23324:SF83">
    <property type="entry name" value="SEC14-LIKE PROTEIN 2"/>
    <property type="match status" value="1"/>
</dbReference>
<keyword evidence="4" id="KW-1185">Reference proteome</keyword>
<dbReference type="InterPro" id="IPR051064">
    <property type="entry name" value="SEC14/CRAL-TRIO_domain"/>
</dbReference>
<dbReference type="CDD" id="cd00170">
    <property type="entry name" value="SEC14"/>
    <property type="match status" value="1"/>
</dbReference>
<evidence type="ECO:0000313" key="4">
    <source>
        <dbReference type="Proteomes" id="UP000198287"/>
    </source>
</evidence>
<dbReference type="InterPro" id="IPR001251">
    <property type="entry name" value="CRAL-TRIO_dom"/>
</dbReference>
<accession>A0A226EUM3</accession>
<name>A0A226EUM3_FOLCA</name>
<evidence type="ECO:0000259" key="2">
    <source>
        <dbReference type="PROSITE" id="PS50191"/>
    </source>
</evidence>
<dbReference type="EMBL" id="LNIX01000002">
    <property type="protein sequence ID" value="OXA60918.1"/>
    <property type="molecule type" value="Genomic_DNA"/>
</dbReference>
<comment type="caution">
    <text evidence="3">The sequence shown here is derived from an EMBL/GenBank/DDBJ whole genome shotgun (WGS) entry which is preliminary data.</text>
</comment>
<sequence length="299" mass="35046">MLVVTLCCFILLCEINKSTQISNQEFVTLTYKQKLRFDEFRERVISKLPHDYMRQDIYLIRWLRDSFFDVNVAEKRVLDNLIWRDENKMDTILDEDWSDMEEEYKYNVEGCDRSGNPVITAEVGDWDLRRVVLAGKSERIRRYFDRLFEESALLLRKMGGNATQFITVMDMGNFNIISQGCPRCLPLLMSMLSTYQQHYPGCAHKVMAINTPQYALPLWEIFKNLLDQNTRAVFNFYGRNSNEWRNSLLEDIDPSQLTKRYGGSRTTPSVDMDDLRQNGLQFNCFPPNQNNNSTDSNGV</sequence>
<dbReference type="GO" id="GO:0005737">
    <property type="term" value="C:cytoplasm"/>
    <property type="evidence" value="ECO:0007669"/>
    <property type="project" value="TreeGrafter"/>
</dbReference>
<dbReference type="OMA" id="VHRNITH"/>
<dbReference type="AlphaFoldDB" id="A0A226EUM3"/>
<dbReference type="Gene3D" id="3.40.525.10">
    <property type="entry name" value="CRAL-TRIO lipid binding domain"/>
    <property type="match status" value="1"/>
</dbReference>
<evidence type="ECO:0000256" key="1">
    <source>
        <dbReference type="SAM" id="SignalP"/>
    </source>
</evidence>
<dbReference type="SUPFAM" id="SSF52087">
    <property type="entry name" value="CRAL/TRIO domain"/>
    <property type="match status" value="1"/>
</dbReference>
<reference evidence="3 4" key="1">
    <citation type="submission" date="2015-12" db="EMBL/GenBank/DDBJ databases">
        <title>The genome of Folsomia candida.</title>
        <authorList>
            <person name="Faddeeva A."/>
            <person name="Derks M.F."/>
            <person name="Anvar Y."/>
            <person name="Smit S."/>
            <person name="Van Straalen N."/>
            <person name="Roelofs D."/>
        </authorList>
    </citation>
    <scope>NUCLEOTIDE SEQUENCE [LARGE SCALE GENOMIC DNA]</scope>
    <source>
        <strain evidence="3 4">VU population</strain>
        <tissue evidence="3">Whole body</tissue>
    </source>
</reference>
<dbReference type="PANTHER" id="PTHR23324">
    <property type="entry name" value="SEC14 RELATED PROTEIN"/>
    <property type="match status" value="1"/>
</dbReference>
<feature type="chain" id="PRO_5013393597" evidence="1">
    <location>
        <begin position="21"/>
        <end position="299"/>
    </location>
</feature>
<dbReference type="Pfam" id="PF00650">
    <property type="entry name" value="CRAL_TRIO"/>
    <property type="match status" value="1"/>
</dbReference>
<dbReference type="PROSITE" id="PS50191">
    <property type="entry name" value="CRAL_TRIO"/>
    <property type="match status" value="1"/>
</dbReference>
<dbReference type="InterPro" id="IPR036865">
    <property type="entry name" value="CRAL-TRIO_dom_sf"/>
</dbReference>